<sequence>MRGKLFYSHDNDSQIMIRKDKEEVENWTNHLEFINNELNFFIKIESQLIKDPVISKELNDLRRKNAIALKDLYRYDVSLGNRTECDTVDCDTFFLSNHEKSRKIYLGFLEILQSFKITFYSKMLIYTRL</sequence>
<dbReference type="RefSeq" id="WP_008616286.1">
    <property type="nucleotide sequence ID" value="NZ_JH651380.1"/>
</dbReference>
<dbReference type="OrthoDB" id="1442351at2"/>
<gene>
    <name evidence="1" type="ORF">JoomaDRAFT_0348</name>
</gene>
<dbReference type="EMBL" id="JH651380">
    <property type="protein sequence ID" value="EIJ37405.1"/>
    <property type="molecule type" value="Genomic_DNA"/>
</dbReference>
<dbReference type="STRING" id="926559.JoomaDRAFT_0348"/>
<organism evidence="1 2">
    <name type="scientific">Galbibacter orientalis DSM 19592</name>
    <dbReference type="NCBI Taxonomy" id="926559"/>
    <lineage>
        <taxon>Bacteria</taxon>
        <taxon>Pseudomonadati</taxon>
        <taxon>Bacteroidota</taxon>
        <taxon>Flavobacteriia</taxon>
        <taxon>Flavobacteriales</taxon>
        <taxon>Flavobacteriaceae</taxon>
        <taxon>Galbibacter</taxon>
    </lineage>
</organism>
<reference evidence="1 2" key="1">
    <citation type="submission" date="2012-02" db="EMBL/GenBank/DDBJ databases">
        <title>Improved High-Quality Draft genome of Joostella marina DSM 19592.</title>
        <authorList>
            <consortium name="US DOE Joint Genome Institute (JGI-PGF)"/>
            <person name="Lucas S."/>
            <person name="Copeland A."/>
            <person name="Lapidus A."/>
            <person name="Bruce D."/>
            <person name="Goodwin L."/>
            <person name="Pitluck S."/>
            <person name="Peters L."/>
            <person name="Chertkov O."/>
            <person name="Ovchinnikova G."/>
            <person name="Kyrpides N."/>
            <person name="Mavromatis K."/>
            <person name="Detter J.C."/>
            <person name="Han C."/>
            <person name="Land M."/>
            <person name="Hauser L."/>
            <person name="Markowitz V."/>
            <person name="Cheng J.-F."/>
            <person name="Hugenholtz P."/>
            <person name="Woyke T."/>
            <person name="Wu D."/>
            <person name="Tindall B."/>
            <person name="Brambilla E."/>
            <person name="Klenk H.-P."/>
            <person name="Eisen J.A."/>
        </authorList>
    </citation>
    <scope>NUCLEOTIDE SEQUENCE [LARGE SCALE GENOMIC DNA]</scope>
    <source>
        <strain evidence="1 2">DSM 19592</strain>
    </source>
</reference>
<name>I3C1B2_9FLAO</name>
<dbReference type="AlphaFoldDB" id="I3C1B2"/>
<dbReference type="Proteomes" id="UP000004690">
    <property type="component" value="Unassembled WGS sequence"/>
</dbReference>
<proteinExistence type="predicted"/>
<evidence type="ECO:0000313" key="2">
    <source>
        <dbReference type="Proteomes" id="UP000004690"/>
    </source>
</evidence>
<keyword evidence="2" id="KW-1185">Reference proteome</keyword>
<evidence type="ECO:0000313" key="1">
    <source>
        <dbReference type="EMBL" id="EIJ37405.1"/>
    </source>
</evidence>
<dbReference type="eggNOG" id="ENOG5030ZJ2">
    <property type="taxonomic scope" value="Bacteria"/>
</dbReference>
<dbReference type="HOGENOM" id="CLU_159858_0_0_10"/>
<protein>
    <submittedName>
        <fullName evidence="1">Uncharacterized protein</fullName>
    </submittedName>
</protein>
<accession>I3C1B2</accession>